<dbReference type="GO" id="GO:0005829">
    <property type="term" value="C:cytosol"/>
    <property type="evidence" value="ECO:0007669"/>
    <property type="project" value="TreeGrafter"/>
</dbReference>
<evidence type="ECO:0000313" key="18">
    <source>
        <dbReference type="Proteomes" id="UP000178377"/>
    </source>
</evidence>
<keyword evidence="5 9" id="KW-0479">Metal-binding</keyword>
<feature type="binding site" evidence="9 12">
    <location>
        <begin position="266"/>
        <end position="269"/>
    </location>
    <ligand>
        <name>substrate</name>
    </ligand>
</feature>
<evidence type="ECO:0000313" key="17">
    <source>
        <dbReference type="EMBL" id="OGE91203.1"/>
    </source>
</evidence>
<evidence type="ECO:0000256" key="5">
    <source>
        <dbReference type="ARBA" id="ARBA00022723"/>
    </source>
</evidence>
<comment type="caution">
    <text evidence="17">The sequence shown here is derived from an EMBL/GenBank/DDBJ whole genome shotgun (WGS) entry which is preliminary data.</text>
</comment>
<feature type="region of interest" description="Disordered" evidence="14">
    <location>
        <begin position="48"/>
        <end position="72"/>
    </location>
</feature>
<feature type="binding site" evidence="9 12">
    <location>
        <position position="193"/>
    </location>
    <ligand>
        <name>substrate</name>
    </ligand>
</feature>
<dbReference type="GO" id="GO:0004619">
    <property type="term" value="F:phosphoglycerate mutase activity"/>
    <property type="evidence" value="ECO:0007669"/>
    <property type="project" value="UniProtKB-UniRule"/>
</dbReference>
<name>A0A1F5PMP5_9BACT</name>
<proteinExistence type="inferred from homology"/>
<evidence type="ECO:0000256" key="13">
    <source>
        <dbReference type="PIRSR" id="PIRSR001492-3"/>
    </source>
</evidence>
<comment type="cofactor">
    <cofactor evidence="9">
        <name>Mn(2+)</name>
        <dbReference type="ChEBI" id="CHEBI:29035"/>
    </cofactor>
    <text evidence="9">Binds 2 manganese ions per subunit.</text>
</comment>
<feature type="domain" description="BPG-independent PGAM N-terminal" evidence="16">
    <location>
        <begin position="83"/>
        <end position="308"/>
    </location>
</feature>
<dbReference type="PANTHER" id="PTHR31637:SF0">
    <property type="entry name" value="2,3-BISPHOSPHOGLYCERATE-INDEPENDENT PHOSPHOGLYCERATE MUTASE"/>
    <property type="match status" value="1"/>
</dbReference>
<feature type="binding site" evidence="9 12">
    <location>
        <position position="125"/>
    </location>
    <ligand>
        <name>substrate</name>
    </ligand>
</feature>
<sequence>MEKKKLVVLTVLDGWGIAPPGDGNAIASAKKTNYNRFLKDFPTSQLSASGRDVGLKEDEPGNSEAGHENMGAGRTIEQDKILISESIRDGTFFKNAAFVEALNHAKKNRSSVHLIGLLSDERSGHVEPEHAEALLLFFKRNNFERVYLHILTDGRDTPPKSAEQFLKRMILAMNSIGIGTVVTVAGRYYAMDRAHNYSRVWRAYEAMVYGRGRVAENAYQAIQKAYNRGETDEFIAPTVIPQPRKTGGSAPVTIKEGDSVIFYNLRSDRARQLTRVFLQPDFIDGEAGEVWEFKKFEDLFFVTMTEFSSDFPALIAYPTRLVFNCLPAYLEKFNDVHQLYISESEKFAHVTYFFHGNTNRVFRNEKRVRIDSRPVATFDLEPKMSAPEITDQLVDNLRTGLYNFCLVNFPNADMLGHTGDIKAAKLGIQEIDKQLGRLWEAVRAQRGAMIITGDHGNAEEMIDPHTKEQLQEHSRNPVPFILLDENLRGQSVNLRTGTLRDIAPTVLDLMGLSKPKEMLGVSLLRH</sequence>
<dbReference type="Gene3D" id="3.40.1450.10">
    <property type="entry name" value="BPG-independent phosphoglycerate mutase, domain B"/>
    <property type="match status" value="1"/>
</dbReference>
<comment type="subunit">
    <text evidence="9">Monomer.</text>
</comment>
<evidence type="ECO:0000259" key="15">
    <source>
        <dbReference type="Pfam" id="PF01676"/>
    </source>
</evidence>
<evidence type="ECO:0000256" key="10">
    <source>
        <dbReference type="NCBIfam" id="TIGR01307"/>
    </source>
</evidence>
<keyword evidence="6 9" id="KW-0324">Glycolysis</keyword>
<feature type="binding site" evidence="9 13">
    <location>
        <position position="417"/>
    </location>
    <ligand>
        <name>Mn(2+)</name>
        <dbReference type="ChEBI" id="CHEBI:29035"/>
        <label>1</label>
    </ligand>
</feature>
<evidence type="ECO:0000256" key="9">
    <source>
        <dbReference type="HAMAP-Rule" id="MF_01038"/>
    </source>
</evidence>
<feature type="domain" description="Metalloenzyme" evidence="15">
    <location>
        <begin position="7"/>
        <end position="514"/>
    </location>
</feature>
<dbReference type="SUPFAM" id="SSF53649">
    <property type="entry name" value="Alkaline phosphatase-like"/>
    <property type="match status" value="1"/>
</dbReference>
<feature type="binding site" evidence="9 13">
    <location>
        <position position="13"/>
    </location>
    <ligand>
        <name>Mn(2+)</name>
        <dbReference type="ChEBI" id="CHEBI:29035"/>
        <label>2</label>
    </ligand>
</feature>
<dbReference type="FunFam" id="3.40.1450.10:FF:000002">
    <property type="entry name" value="2,3-bisphosphoglycerate-independent phosphoglycerate mutase"/>
    <property type="match status" value="1"/>
</dbReference>
<comment type="similarity">
    <text evidence="4 9">Belongs to the BPG-independent phosphoglycerate mutase family.</text>
</comment>
<dbReference type="InterPro" id="IPR006124">
    <property type="entry name" value="Metalloenzyme"/>
</dbReference>
<evidence type="ECO:0000256" key="12">
    <source>
        <dbReference type="PIRSR" id="PIRSR001492-2"/>
    </source>
</evidence>
<dbReference type="AlphaFoldDB" id="A0A1F5PMP5"/>
<feature type="binding site" evidence="9 13">
    <location>
        <position position="413"/>
    </location>
    <ligand>
        <name>Mn(2+)</name>
        <dbReference type="ChEBI" id="CHEBI:29035"/>
        <label>1</label>
    </ligand>
</feature>
<dbReference type="Gene3D" id="3.40.720.10">
    <property type="entry name" value="Alkaline Phosphatase, subunit A"/>
    <property type="match status" value="1"/>
</dbReference>
<dbReference type="InterPro" id="IPR005995">
    <property type="entry name" value="Pgm_bpd_ind"/>
</dbReference>
<dbReference type="Pfam" id="PF01676">
    <property type="entry name" value="Metalloenzyme"/>
    <property type="match status" value="1"/>
</dbReference>
<dbReference type="GO" id="GO:0006096">
    <property type="term" value="P:glycolytic process"/>
    <property type="evidence" value="ECO:0007669"/>
    <property type="project" value="UniProtKB-UniRule"/>
</dbReference>
<dbReference type="EMBL" id="MFEO01000003">
    <property type="protein sequence ID" value="OGE91203.1"/>
    <property type="molecule type" value="Genomic_DNA"/>
</dbReference>
<dbReference type="HAMAP" id="MF_01038">
    <property type="entry name" value="GpmI"/>
    <property type="match status" value="1"/>
</dbReference>
<dbReference type="EC" id="5.4.2.12" evidence="9 10"/>
<dbReference type="PANTHER" id="PTHR31637">
    <property type="entry name" value="2,3-BISPHOSPHOGLYCERATE-INDEPENDENT PHOSPHOGLYCERATE MUTASE"/>
    <property type="match status" value="1"/>
</dbReference>
<dbReference type="CDD" id="cd16010">
    <property type="entry name" value="iPGM"/>
    <property type="match status" value="1"/>
</dbReference>
<feature type="binding site" evidence="9 12">
    <location>
        <position position="346"/>
    </location>
    <ligand>
        <name>substrate</name>
    </ligand>
</feature>
<evidence type="ECO:0000256" key="3">
    <source>
        <dbReference type="ARBA" id="ARBA00004798"/>
    </source>
</evidence>
<evidence type="ECO:0000256" key="14">
    <source>
        <dbReference type="SAM" id="MobiDB-lite"/>
    </source>
</evidence>
<dbReference type="Pfam" id="PF06415">
    <property type="entry name" value="iPGM_N"/>
    <property type="match status" value="1"/>
</dbReference>
<keyword evidence="7 9" id="KW-0464">Manganese</keyword>
<evidence type="ECO:0000256" key="8">
    <source>
        <dbReference type="ARBA" id="ARBA00023235"/>
    </source>
</evidence>
<feature type="binding site" evidence="9 13">
    <location>
        <position position="63"/>
    </location>
    <ligand>
        <name>Mn(2+)</name>
        <dbReference type="ChEBI" id="CHEBI:29035"/>
        <label>2</label>
    </ligand>
</feature>
<evidence type="ECO:0000256" key="1">
    <source>
        <dbReference type="ARBA" id="ARBA00000370"/>
    </source>
</evidence>
<dbReference type="SUPFAM" id="SSF64158">
    <property type="entry name" value="2,3-Bisphosphoglycerate-independent phosphoglycerate mutase, substrate-binding domain"/>
    <property type="match status" value="1"/>
</dbReference>
<dbReference type="UniPathway" id="UPA00109">
    <property type="reaction ID" value="UER00186"/>
</dbReference>
<evidence type="ECO:0000256" key="7">
    <source>
        <dbReference type="ARBA" id="ARBA00023211"/>
    </source>
</evidence>
<feature type="binding site" evidence="9 12">
    <location>
        <begin position="155"/>
        <end position="156"/>
    </location>
    <ligand>
        <name>substrate</name>
    </ligand>
</feature>
<dbReference type="NCBIfam" id="TIGR01307">
    <property type="entry name" value="pgm_bpd_ind"/>
    <property type="match status" value="1"/>
</dbReference>
<dbReference type="STRING" id="1817828.A2722_01840"/>
<feature type="active site" description="Phosphoserine intermediate" evidence="9 11">
    <location>
        <position position="63"/>
    </location>
</feature>
<dbReference type="PIRSF" id="PIRSF001492">
    <property type="entry name" value="IPGAM"/>
    <property type="match status" value="1"/>
</dbReference>
<dbReference type="InterPro" id="IPR011258">
    <property type="entry name" value="BPG-indep_PGM_N"/>
</dbReference>
<protein>
    <recommendedName>
        <fullName evidence="9 10">2,3-bisphosphoglycerate-independent phosphoglycerate mutase</fullName>
        <shortName evidence="9">BPG-independent PGAM</shortName>
        <shortName evidence="9">Phosphoglyceromutase</shortName>
        <shortName evidence="9">iPGM</shortName>
        <ecNumber evidence="9 10">5.4.2.12</ecNumber>
    </recommendedName>
</protein>
<dbReference type="GO" id="GO:0030145">
    <property type="term" value="F:manganese ion binding"/>
    <property type="evidence" value="ECO:0007669"/>
    <property type="project" value="UniProtKB-UniRule"/>
</dbReference>
<evidence type="ECO:0000259" key="16">
    <source>
        <dbReference type="Pfam" id="PF06415"/>
    </source>
</evidence>
<comment type="catalytic activity">
    <reaction evidence="1 9">
        <text>(2R)-2-phosphoglycerate = (2R)-3-phosphoglycerate</text>
        <dbReference type="Rhea" id="RHEA:15901"/>
        <dbReference type="ChEBI" id="CHEBI:58272"/>
        <dbReference type="ChEBI" id="CHEBI:58289"/>
        <dbReference type="EC" id="5.4.2.12"/>
    </reaction>
</comment>
<evidence type="ECO:0000256" key="4">
    <source>
        <dbReference type="ARBA" id="ARBA00008819"/>
    </source>
</evidence>
<dbReference type="InterPro" id="IPR036646">
    <property type="entry name" value="PGAM_B_sf"/>
</dbReference>
<gene>
    <name evidence="9" type="primary">gpmI</name>
    <name evidence="17" type="ORF">A2722_01840</name>
</gene>
<accession>A0A1F5PMP5</accession>
<dbReference type="InterPro" id="IPR017850">
    <property type="entry name" value="Alkaline_phosphatase_core_sf"/>
</dbReference>
<feature type="binding site" evidence="9 13">
    <location>
        <position position="455"/>
    </location>
    <ligand>
        <name>Mn(2+)</name>
        <dbReference type="ChEBI" id="CHEBI:29035"/>
        <label>2</label>
    </ligand>
</feature>
<comment type="pathway">
    <text evidence="3 9">Carbohydrate degradation; glycolysis; pyruvate from D-glyceraldehyde 3-phosphate: step 3/5.</text>
</comment>
<reference evidence="17 18" key="1">
    <citation type="journal article" date="2016" name="Nat. Commun.">
        <title>Thousands of microbial genomes shed light on interconnected biogeochemical processes in an aquifer system.</title>
        <authorList>
            <person name="Anantharaman K."/>
            <person name="Brown C.T."/>
            <person name="Hug L.A."/>
            <person name="Sharon I."/>
            <person name="Castelle C.J."/>
            <person name="Probst A.J."/>
            <person name="Thomas B.C."/>
            <person name="Singh A."/>
            <person name="Wilkins M.J."/>
            <person name="Karaoz U."/>
            <person name="Brodie E.L."/>
            <person name="Williams K.H."/>
            <person name="Hubbard S.S."/>
            <person name="Banfield J.F."/>
        </authorList>
    </citation>
    <scope>NUCLEOTIDE SEQUENCE [LARGE SCALE GENOMIC DNA]</scope>
</reference>
<dbReference type="GO" id="GO:0006007">
    <property type="term" value="P:glucose catabolic process"/>
    <property type="evidence" value="ECO:0007669"/>
    <property type="project" value="InterPro"/>
</dbReference>
<comment type="function">
    <text evidence="2 9">Catalyzes the interconversion of 2-phosphoglycerate and 3-phosphoglycerate.</text>
</comment>
<evidence type="ECO:0000256" key="11">
    <source>
        <dbReference type="PIRSR" id="PIRSR001492-1"/>
    </source>
</evidence>
<dbReference type="Proteomes" id="UP000178377">
    <property type="component" value="Unassembled WGS sequence"/>
</dbReference>
<keyword evidence="8 9" id="KW-0413">Isomerase</keyword>
<organism evidence="17 18">
    <name type="scientific">Candidatus Doudnabacteria bacterium RIFCSPHIGHO2_01_FULL_50_11</name>
    <dbReference type="NCBI Taxonomy" id="1817828"/>
    <lineage>
        <taxon>Bacteria</taxon>
        <taxon>Candidatus Doudnaibacteriota</taxon>
    </lineage>
</organism>
<evidence type="ECO:0000256" key="2">
    <source>
        <dbReference type="ARBA" id="ARBA00002315"/>
    </source>
</evidence>
<evidence type="ECO:0000256" key="6">
    <source>
        <dbReference type="ARBA" id="ARBA00023152"/>
    </source>
</evidence>
<feature type="binding site" evidence="9 13">
    <location>
        <position position="473"/>
    </location>
    <ligand>
        <name>Mn(2+)</name>
        <dbReference type="ChEBI" id="CHEBI:29035"/>
        <label>1</label>
    </ligand>
</feature>
<feature type="binding site" evidence="9 12">
    <location>
        <position position="187"/>
    </location>
    <ligand>
        <name>substrate</name>
    </ligand>
</feature>
<feature type="binding site" evidence="9 13">
    <location>
        <position position="454"/>
    </location>
    <ligand>
        <name>Mn(2+)</name>
        <dbReference type="ChEBI" id="CHEBI:29035"/>
        <label>2</label>
    </ligand>
</feature>